<dbReference type="GeneID" id="34522021"/>
<dbReference type="PANTHER" id="PTHR43569">
    <property type="entry name" value="AMIDOHYDROLASE"/>
    <property type="match status" value="1"/>
</dbReference>
<dbReference type="HOGENOM" id="CLU_044590_3_0_1"/>
<feature type="domain" description="Amidohydrolase-related" evidence="2">
    <location>
        <begin position="179"/>
        <end position="292"/>
    </location>
</feature>
<dbReference type="AlphaFoldDB" id="W6MQM5"/>
<dbReference type="EMBL" id="HG793129">
    <property type="protein sequence ID" value="CDK28643.1"/>
    <property type="molecule type" value="Genomic_DNA"/>
</dbReference>
<dbReference type="PANTHER" id="PTHR43569:SF2">
    <property type="entry name" value="AMIDOHYDROLASE-RELATED DOMAIN-CONTAINING PROTEIN"/>
    <property type="match status" value="1"/>
</dbReference>
<reference evidence="3" key="2">
    <citation type="submission" date="2014-02" db="EMBL/GenBank/DDBJ databases">
        <title>Complete DNA sequence of /Kuraishia capsulata/ illustrates novel genomic features among budding yeasts (/Saccharomycotina/).</title>
        <authorList>
            <person name="Morales L."/>
            <person name="Noel B."/>
            <person name="Porcel B."/>
            <person name="Marcet-Houben M."/>
            <person name="Hullo M-F."/>
            <person name="Sacerdot C."/>
            <person name="Tekaia F."/>
            <person name="Leh-Louis V."/>
            <person name="Despons L."/>
            <person name="Khanna V."/>
            <person name="Aury J-M."/>
            <person name="Barbe V."/>
            <person name="Couloux A."/>
            <person name="Labadie K."/>
            <person name="Pelletier E."/>
            <person name="Souciet J-L."/>
            <person name="Boekhout T."/>
            <person name="Gabaldon T."/>
            <person name="Wincker P."/>
            <person name="Dujon B."/>
        </authorList>
    </citation>
    <scope>NUCLEOTIDE SEQUENCE</scope>
    <source>
        <strain evidence="3">CBS 1993</strain>
    </source>
</reference>
<dbReference type="Gene3D" id="3.20.20.140">
    <property type="entry name" value="Metal-dependent hydrolases"/>
    <property type="match status" value="1"/>
</dbReference>
<dbReference type="InterPro" id="IPR052350">
    <property type="entry name" value="Metallo-dep_Lactonases"/>
</dbReference>
<accession>W6MQM5</accession>
<evidence type="ECO:0000259" key="2">
    <source>
        <dbReference type="Pfam" id="PF04909"/>
    </source>
</evidence>
<organism evidence="3 4">
    <name type="scientific">Kuraishia capsulata CBS 1993</name>
    <dbReference type="NCBI Taxonomy" id="1382522"/>
    <lineage>
        <taxon>Eukaryota</taxon>
        <taxon>Fungi</taxon>
        <taxon>Dikarya</taxon>
        <taxon>Ascomycota</taxon>
        <taxon>Saccharomycotina</taxon>
        <taxon>Pichiomycetes</taxon>
        <taxon>Pichiales</taxon>
        <taxon>Pichiaceae</taxon>
        <taxon>Kuraishia</taxon>
    </lineage>
</organism>
<sequence length="308" mass="34616">MVIDSHVHLYSAENNEDLRWMSPDLSIAGEHGLAAYKKAAGKEFTGLVFLEVDVKADSDNWDLAVKEYAYVVDEFENDKDLTYKKIVPWIPLASSRMEEFLQQLVESRGQALYDKYVSGFRYLFQDKPSGTMKNPTIVANLNKLAGQKRYTFDIGIDIHSYGVWEYQECLELLEKVDAGLVWVFNHLGKPDFESAEKFAQWNDYVDKMAAVLSAKKATSYMKISGGFSEIPRHITDVQAIAALIKPYVDKSLAVWGKENLIFGSDWPVCVLNGGSIEKWLQILDILGLDAAVFDRNVCGCYGSVSGCC</sequence>
<evidence type="ECO:0000313" key="4">
    <source>
        <dbReference type="Proteomes" id="UP000019384"/>
    </source>
</evidence>
<comment type="similarity">
    <text evidence="1">Belongs to the metallo-dependent hydrolases superfamily.</text>
</comment>
<dbReference type="Proteomes" id="UP000019384">
    <property type="component" value="Unassembled WGS sequence"/>
</dbReference>
<gene>
    <name evidence="3" type="ORF">KUCA_T00004627001</name>
</gene>
<dbReference type="Pfam" id="PF04909">
    <property type="entry name" value="Amidohydro_2"/>
    <property type="match status" value="1"/>
</dbReference>
<proteinExistence type="inferred from homology"/>
<evidence type="ECO:0000313" key="3">
    <source>
        <dbReference type="EMBL" id="CDK28643.1"/>
    </source>
</evidence>
<dbReference type="STRING" id="1382522.W6MQM5"/>
<dbReference type="OrthoDB" id="2135488at2759"/>
<name>W6MQM5_9ASCO</name>
<dbReference type="RefSeq" id="XP_022460633.1">
    <property type="nucleotide sequence ID" value="XM_022601381.1"/>
</dbReference>
<dbReference type="SUPFAM" id="SSF51556">
    <property type="entry name" value="Metallo-dependent hydrolases"/>
    <property type="match status" value="1"/>
</dbReference>
<keyword evidence="4" id="KW-1185">Reference proteome</keyword>
<dbReference type="GO" id="GO:0016787">
    <property type="term" value="F:hydrolase activity"/>
    <property type="evidence" value="ECO:0007669"/>
    <property type="project" value="InterPro"/>
</dbReference>
<dbReference type="InterPro" id="IPR006680">
    <property type="entry name" value="Amidohydro-rel"/>
</dbReference>
<reference evidence="3" key="1">
    <citation type="submission" date="2013-12" db="EMBL/GenBank/DDBJ databases">
        <authorList>
            <person name="Genoscope - CEA"/>
        </authorList>
    </citation>
    <scope>NUCLEOTIDE SEQUENCE</scope>
    <source>
        <strain evidence="3">CBS 1993</strain>
    </source>
</reference>
<protein>
    <recommendedName>
        <fullName evidence="2">Amidohydrolase-related domain-containing protein</fullName>
    </recommendedName>
</protein>
<evidence type="ECO:0000256" key="1">
    <source>
        <dbReference type="ARBA" id="ARBA00038310"/>
    </source>
</evidence>
<dbReference type="InterPro" id="IPR032466">
    <property type="entry name" value="Metal_Hydrolase"/>
</dbReference>